<evidence type="ECO:0000313" key="13">
    <source>
        <dbReference type="Proteomes" id="UP000749311"/>
    </source>
</evidence>
<dbReference type="InterPro" id="IPR001576">
    <property type="entry name" value="Phosphoglycerate_kinase"/>
</dbReference>
<dbReference type="EC" id="2.7.2.3" evidence="3 10"/>
<dbReference type="RefSeq" id="WP_167167256.1">
    <property type="nucleotide sequence ID" value="NZ_BAAAOO010000007.1"/>
</dbReference>
<keyword evidence="8 10" id="KW-0067">ATP-binding</keyword>
<dbReference type="InterPro" id="IPR015824">
    <property type="entry name" value="Phosphoglycerate_kinase_N"/>
</dbReference>
<dbReference type="EMBL" id="JAAMOZ010000001">
    <property type="protein sequence ID" value="NIH57484.1"/>
    <property type="molecule type" value="Genomic_DNA"/>
</dbReference>
<feature type="binding site" evidence="10">
    <location>
        <begin position="22"/>
        <end position="24"/>
    </location>
    <ligand>
        <name>substrate</name>
    </ligand>
</feature>
<feature type="binding site" evidence="10">
    <location>
        <begin position="359"/>
        <end position="362"/>
    </location>
    <ligand>
        <name>ATP</name>
        <dbReference type="ChEBI" id="CHEBI:30616"/>
    </ligand>
</feature>
<comment type="subcellular location">
    <subcellularLocation>
        <location evidence="10">Cytoplasm</location>
    </subcellularLocation>
</comment>
<feature type="binding site" evidence="10">
    <location>
        <position position="119"/>
    </location>
    <ligand>
        <name>substrate</name>
    </ligand>
</feature>
<protein>
    <recommendedName>
        <fullName evidence="4 10">Phosphoglycerate kinase</fullName>
        <ecNumber evidence="3 10">2.7.2.3</ecNumber>
    </recommendedName>
</protein>
<evidence type="ECO:0000256" key="3">
    <source>
        <dbReference type="ARBA" id="ARBA00013061"/>
    </source>
</evidence>
<dbReference type="PRINTS" id="PR00477">
    <property type="entry name" value="PHGLYCKINASE"/>
</dbReference>
<evidence type="ECO:0000256" key="4">
    <source>
        <dbReference type="ARBA" id="ARBA00016471"/>
    </source>
</evidence>
<feature type="binding site" evidence="10">
    <location>
        <position position="156"/>
    </location>
    <ligand>
        <name>substrate</name>
    </ligand>
</feature>
<accession>A0ABX0SGI2</accession>
<evidence type="ECO:0000256" key="8">
    <source>
        <dbReference type="ARBA" id="ARBA00022840"/>
    </source>
</evidence>
<dbReference type="PANTHER" id="PTHR11406:SF23">
    <property type="entry name" value="PHOSPHOGLYCERATE KINASE 1, CHLOROPLASTIC-RELATED"/>
    <property type="match status" value="1"/>
</dbReference>
<comment type="pathway">
    <text evidence="2 10">Carbohydrate degradation; glycolysis; pyruvate from D-glyceraldehyde 3-phosphate: step 2/5.</text>
</comment>
<evidence type="ECO:0000256" key="2">
    <source>
        <dbReference type="ARBA" id="ARBA00004838"/>
    </source>
</evidence>
<evidence type="ECO:0000256" key="9">
    <source>
        <dbReference type="ARBA" id="ARBA00023152"/>
    </source>
</evidence>
<proteinExistence type="inferred from homology"/>
<dbReference type="PANTHER" id="PTHR11406">
    <property type="entry name" value="PHOSPHOGLYCERATE KINASE"/>
    <property type="match status" value="1"/>
</dbReference>
<gene>
    <name evidence="10" type="primary">pgk</name>
    <name evidence="12" type="ORF">FB473_002129</name>
</gene>
<evidence type="ECO:0000256" key="6">
    <source>
        <dbReference type="ARBA" id="ARBA00022741"/>
    </source>
</evidence>
<comment type="similarity">
    <text evidence="10 11">Belongs to the phosphoglycerate kinase family.</text>
</comment>
<evidence type="ECO:0000256" key="1">
    <source>
        <dbReference type="ARBA" id="ARBA00000642"/>
    </source>
</evidence>
<dbReference type="HAMAP" id="MF_00145">
    <property type="entry name" value="Phosphoglyc_kinase"/>
    <property type="match status" value="1"/>
</dbReference>
<evidence type="ECO:0000256" key="5">
    <source>
        <dbReference type="ARBA" id="ARBA00022679"/>
    </source>
</evidence>
<keyword evidence="13" id="KW-1185">Reference proteome</keyword>
<sequence>MRSVNDWPAADLRGKRIVIRCDFNVPLDGDVITDDGRIKAALPTLNKLREAGARVTALAHLGRPKGQVNPKYSLAPVAKRLGELLGAEVKLASDVVGPSALALSNSLTDGEVCLVENVRFEPAEESKVESERQELAAKYAQLGDWYVSDGFGVVHRKQASVYDIAKLLPSAAGELVAREVGVLSKLTTQPDRPFVVVLGGAKVADKLAVIDNLLKVADALVIGGGMAYTFLKSKGYEVGSSILDESKVEVCAEYLKQAEAAGKQIVLPVDLRVADGMDFAARTVTGEVSVVSADAIPAGKEGLDIGPASEELFATTIKGAKTVFWNGPMGVAEIEEFASGTKAVAKALVEVDGLTVIGGGDSAAIVRDLGYADDQFGWISTGGGASLEYLEGKELPGLAVLEGEN</sequence>
<feature type="binding site" evidence="10">
    <location>
        <position position="302"/>
    </location>
    <ligand>
        <name>ATP</name>
        <dbReference type="ChEBI" id="CHEBI:30616"/>
    </ligand>
</feature>
<dbReference type="InterPro" id="IPR036043">
    <property type="entry name" value="Phosphoglycerate_kinase_sf"/>
</dbReference>
<dbReference type="Proteomes" id="UP000749311">
    <property type="component" value="Unassembled WGS sequence"/>
</dbReference>
<dbReference type="Gene3D" id="3.40.50.1260">
    <property type="entry name" value="Phosphoglycerate kinase, N-terminal domain"/>
    <property type="match status" value="2"/>
</dbReference>
<name>A0ABX0SGI2_9ACTN</name>
<feature type="binding site" evidence="10">
    <location>
        <position position="37"/>
    </location>
    <ligand>
        <name>substrate</name>
    </ligand>
</feature>
<feature type="binding site" evidence="10">
    <location>
        <position position="206"/>
    </location>
    <ligand>
        <name>ATP</name>
        <dbReference type="ChEBI" id="CHEBI:30616"/>
    </ligand>
</feature>
<evidence type="ECO:0000313" key="12">
    <source>
        <dbReference type="EMBL" id="NIH57484.1"/>
    </source>
</evidence>
<dbReference type="SUPFAM" id="SSF53748">
    <property type="entry name" value="Phosphoglycerate kinase"/>
    <property type="match status" value="1"/>
</dbReference>
<dbReference type="PIRSF" id="PIRSF000724">
    <property type="entry name" value="Pgk"/>
    <property type="match status" value="1"/>
</dbReference>
<comment type="catalytic activity">
    <reaction evidence="1 10 11">
        <text>(2R)-3-phosphoglycerate + ATP = (2R)-3-phospho-glyceroyl phosphate + ADP</text>
        <dbReference type="Rhea" id="RHEA:14801"/>
        <dbReference type="ChEBI" id="CHEBI:30616"/>
        <dbReference type="ChEBI" id="CHEBI:57604"/>
        <dbReference type="ChEBI" id="CHEBI:58272"/>
        <dbReference type="ChEBI" id="CHEBI:456216"/>
        <dbReference type="EC" id="2.7.2.3"/>
    </reaction>
</comment>
<comment type="subunit">
    <text evidence="10">Monomer.</text>
</comment>
<reference evidence="12 13" key="1">
    <citation type="submission" date="2020-02" db="EMBL/GenBank/DDBJ databases">
        <title>Sequencing the genomes of 1000 actinobacteria strains.</title>
        <authorList>
            <person name="Klenk H.-P."/>
        </authorList>
    </citation>
    <scope>NUCLEOTIDE SEQUENCE [LARGE SCALE GENOMIC DNA]</scope>
    <source>
        <strain evidence="12 13">DSM 19609</strain>
    </source>
</reference>
<feature type="binding site" evidence="10">
    <location>
        <begin position="60"/>
        <end position="63"/>
    </location>
    <ligand>
        <name>substrate</name>
    </ligand>
</feature>
<keyword evidence="6 10" id="KW-0547">Nucleotide-binding</keyword>
<dbReference type="Pfam" id="PF00162">
    <property type="entry name" value="PGK"/>
    <property type="match status" value="1"/>
</dbReference>
<comment type="caution">
    <text evidence="12">The sequence shown here is derived from an EMBL/GenBank/DDBJ whole genome shotgun (WGS) entry which is preliminary data.</text>
</comment>
<evidence type="ECO:0000256" key="7">
    <source>
        <dbReference type="ARBA" id="ARBA00022777"/>
    </source>
</evidence>
<keyword evidence="9 10" id="KW-0324">Glycolysis</keyword>
<evidence type="ECO:0000256" key="10">
    <source>
        <dbReference type="HAMAP-Rule" id="MF_00145"/>
    </source>
</evidence>
<organism evidence="12 13">
    <name type="scientific">Brooklawnia cerclae</name>
    <dbReference type="NCBI Taxonomy" id="349934"/>
    <lineage>
        <taxon>Bacteria</taxon>
        <taxon>Bacillati</taxon>
        <taxon>Actinomycetota</taxon>
        <taxon>Actinomycetes</taxon>
        <taxon>Propionibacteriales</taxon>
        <taxon>Propionibacteriaceae</taxon>
        <taxon>Brooklawnia</taxon>
    </lineage>
</organism>
<keyword evidence="10" id="KW-0963">Cytoplasm</keyword>
<evidence type="ECO:0000256" key="11">
    <source>
        <dbReference type="RuleBase" id="RU000532"/>
    </source>
</evidence>
<keyword evidence="5 10" id="KW-0808">Transferase</keyword>
<feature type="binding site" evidence="10">
    <location>
        <position position="333"/>
    </location>
    <ligand>
        <name>ATP</name>
        <dbReference type="ChEBI" id="CHEBI:30616"/>
    </ligand>
</feature>
<dbReference type="GO" id="GO:0004618">
    <property type="term" value="F:phosphoglycerate kinase activity"/>
    <property type="evidence" value="ECO:0007669"/>
    <property type="project" value="UniProtKB-EC"/>
</dbReference>
<keyword evidence="7 10" id="KW-0418">Kinase</keyword>